<sequence length="215" mass="22761">MPVPTVADAESGVRAGRSRWLVPLGLVLGLGLLTVAVVTHSWVTVLDARVSAGVPRHGTFPALDRLATVVTTVAQPAANVAVAFAVGVLVAARTRSWRSLVPPVAALGLLTATVLLGKTLINRPGPPGSEVQADWGYFPSGHTTSALVCVGVVALMVAVLRPRWRNRALVLTGAWTLLVGWGLVWKHFHWVSDVVAGILLGTLILWLTFVTRPSR</sequence>
<dbReference type="EMBL" id="VFOQ01000001">
    <property type="protein sequence ID" value="TQL59161.1"/>
    <property type="molecule type" value="Genomic_DNA"/>
</dbReference>
<feature type="domain" description="Phosphatidic acid phosphatase type 2/haloperoxidase" evidence="2">
    <location>
        <begin position="101"/>
        <end position="209"/>
    </location>
</feature>
<protein>
    <submittedName>
        <fullName evidence="3">PAP2 superfamily protein</fullName>
    </submittedName>
</protein>
<name>A0A542ZFR9_9MICO</name>
<dbReference type="SUPFAM" id="SSF48317">
    <property type="entry name" value="Acid phosphatase/Vanadium-dependent haloperoxidase"/>
    <property type="match status" value="1"/>
</dbReference>
<dbReference type="InterPro" id="IPR036938">
    <property type="entry name" value="PAP2/HPO_sf"/>
</dbReference>
<evidence type="ECO:0000256" key="1">
    <source>
        <dbReference type="SAM" id="Phobius"/>
    </source>
</evidence>
<feature type="transmembrane region" description="Helical" evidence="1">
    <location>
        <begin position="66"/>
        <end position="92"/>
    </location>
</feature>
<keyword evidence="1" id="KW-0472">Membrane</keyword>
<evidence type="ECO:0000259" key="2">
    <source>
        <dbReference type="SMART" id="SM00014"/>
    </source>
</evidence>
<feature type="transmembrane region" description="Helical" evidence="1">
    <location>
        <begin position="190"/>
        <end position="210"/>
    </location>
</feature>
<keyword evidence="4" id="KW-1185">Reference proteome</keyword>
<organism evidence="3 4">
    <name type="scientific">Oryzihumus leptocrescens</name>
    <dbReference type="NCBI Taxonomy" id="297536"/>
    <lineage>
        <taxon>Bacteria</taxon>
        <taxon>Bacillati</taxon>
        <taxon>Actinomycetota</taxon>
        <taxon>Actinomycetes</taxon>
        <taxon>Micrococcales</taxon>
        <taxon>Intrasporangiaceae</taxon>
        <taxon>Oryzihumus</taxon>
    </lineage>
</organism>
<accession>A0A542ZFR9</accession>
<dbReference type="RefSeq" id="WP_141787219.1">
    <property type="nucleotide sequence ID" value="NZ_BAAAKX010000009.1"/>
</dbReference>
<feature type="transmembrane region" description="Helical" evidence="1">
    <location>
        <begin position="141"/>
        <end position="160"/>
    </location>
</feature>
<feature type="transmembrane region" description="Helical" evidence="1">
    <location>
        <begin position="20"/>
        <end position="46"/>
    </location>
</feature>
<keyword evidence="1" id="KW-0812">Transmembrane</keyword>
<keyword evidence="1" id="KW-1133">Transmembrane helix</keyword>
<evidence type="ECO:0000313" key="4">
    <source>
        <dbReference type="Proteomes" id="UP000319514"/>
    </source>
</evidence>
<dbReference type="InterPro" id="IPR000326">
    <property type="entry name" value="PAP2/HPO"/>
</dbReference>
<dbReference type="Proteomes" id="UP000319514">
    <property type="component" value="Unassembled WGS sequence"/>
</dbReference>
<dbReference type="SMART" id="SM00014">
    <property type="entry name" value="acidPPc"/>
    <property type="match status" value="1"/>
</dbReference>
<reference evidence="3 4" key="1">
    <citation type="submission" date="2019-06" db="EMBL/GenBank/DDBJ databases">
        <title>Sequencing the genomes of 1000 actinobacteria strains.</title>
        <authorList>
            <person name="Klenk H.-P."/>
        </authorList>
    </citation>
    <scope>NUCLEOTIDE SEQUENCE [LARGE SCALE GENOMIC DNA]</scope>
    <source>
        <strain evidence="3 4">DSM 18082</strain>
    </source>
</reference>
<dbReference type="OrthoDB" id="5289372at2"/>
<dbReference type="AlphaFoldDB" id="A0A542ZFR9"/>
<evidence type="ECO:0000313" key="3">
    <source>
        <dbReference type="EMBL" id="TQL59161.1"/>
    </source>
</evidence>
<dbReference type="Gene3D" id="1.20.144.10">
    <property type="entry name" value="Phosphatidic acid phosphatase type 2/haloperoxidase"/>
    <property type="match status" value="1"/>
</dbReference>
<feature type="transmembrane region" description="Helical" evidence="1">
    <location>
        <begin position="167"/>
        <end position="184"/>
    </location>
</feature>
<dbReference type="Pfam" id="PF01569">
    <property type="entry name" value="PAP2"/>
    <property type="match status" value="1"/>
</dbReference>
<proteinExistence type="predicted"/>
<gene>
    <name evidence="3" type="ORF">FB474_0508</name>
</gene>
<feature type="transmembrane region" description="Helical" evidence="1">
    <location>
        <begin position="104"/>
        <end position="121"/>
    </location>
</feature>
<comment type="caution">
    <text evidence="3">The sequence shown here is derived from an EMBL/GenBank/DDBJ whole genome shotgun (WGS) entry which is preliminary data.</text>
</comment>